<keyword evidence="2" id="KW-1185">Reference proteome</keyword>
<evidence type="ECO:0000313" key="1">
    <source>
        <dbReference type="EMBL" id="KAL2645255.1"/>
    </source>
</evidence>
<comment type="caution">
    <text evidence="1">The sequence shown here is derived from an EMBL/GenBank/DDBJ whole genome shotgun (WGS) entry which is preliminary data.</text>
</comment>
<dbReference type="AlphaFoldDB" id="A0ABD1ZBQ6"/>
<organism evidence="1 2">
    <name type="scientific">Riccia fluitans</name>
    <dbReference type="NCBI Taxonomy" id="41844"/>
    <lineage>
        <taxon>Eukaryota</taxon>
        <taxon>Viridiplantae</taxon>
        <taxon>Streptophyta</taxon>
        <taxon>Embryophyta</taxon>
        <taxon>Marchantiophyta</taxon>
        <taxon>Marchantiopsida</taxon>
        <taxon>Marchantiidae</taxon>
        <taxon>Marchantiales</taxon>
        <taxon>Ricciaceae</taxon>
        <taxon>Riccia</taxon>
    </lineage>
</organism>
<dbReference type="EMBL" id="JBHFFA010000002">
    <property type="protein sequence ID" value="KAL2645255.1"/>
    <property type="molecule type" value="Genomic_DNA"/>
</dbReference>
<evidence type="ECO:0000313" key="2">
    <source>
        <dbReference type="Proteomes" id="UP001605036"/>
    </source>
</evidence>
<protein>
    <submittedName>
        <fullName evidence="1">Uncharacterized protein</fullName>
    </submittedName>
</protein>
<reference evidence="1 2" key="1">
    <citation type="submission" date="2024-09" db="EMBL/GenBank/DDBJ databases">
        <title>Chromosome-scale assembly of Riccia fluitans.</title>
        <authorList>
            <person name="Paukszto L."/>
            <person name="Sawicki J."/>
            <person name="Karawczyk K."/>
            <person name="Piernik-Szablinska J."/>
            <person name="Szczecinska M."/>
            <person name="Mazdziarz M."/>
        </authorList>
    </citation>
    <scope>NUCLEOTIDE SEQUENCE [LARGE SCALE GENOMIC DNA]</scope>
    <source>
        <strain evidence="1">Rf_01</strain>
        <tissue evidence="1">Aerial parts of the thallus</tissue>
    </source>
</reference>
<proteinExistence type="predicted"/>
<accession>A0ABD1ZBQ6</accession>
<dbReference type="Proteomes" id="UP001605036">
    <property type="component" value="Unassembled WGS sequence"/>
</dbReference>
<sequence>MTMLFFSGNSHFPEDTFLFTVASAACTWPQQDIYFCQTHCGRNCLDTSELHFEEDLQCIGVTERFLLCLKSVLLKLQLTGSIFKLANFCSTCIRRAVLRRTNSSASSCQIECGSSKCRMLGITEAPSPPCPKGLLAERYLLSAKPRE</sequence>
<name>A0ABD1ZBQ6_9MARC</name>
<gene>
    <name evidence="1" type="ORF">R1flu_012842</name>
</gene>